<name>A0A6C0BPK8_9ZZZZ</name>
<dbReference type="AlphaFoldDB" id="A0A6C0BPK8"/>
<proteinExistence type="predicted"/>
<dbReference type="CDD" id="cd22997">
    <property type="entry name" value="GT_LH"/>
    <property type="match status" value="1"/>
</dbReference>
<evidence type="ECO:0000313" key="2">
    <source>
        <dbReference type="EMBL" id="QHS93574.1"/>
    </source>
</evidence>
<dbReference type="InterPro" id="IPR057589">
    <property type="entry name" value="GT_PLOD"/>
</dbReference>
<protein>
    <recommendedName>
        <fullName evidence="1">PLOD1-3-like GT domain-containing protein</fullName>
    </recommendedName>
</protein>
<sequence>MVQIFFCSFGTDAQQCEELKVSAERCNIPLTWYGLGQPWLGYHQKLRAMHRFVLDVESQEGPENIVCFLDGYDVLLADSAENIARKFLSFNRPLVISAEKFMKPDESPAIQRLYGNQSPSIYQYVNSGTYVGTVTAVKYMLQWCRKYKYNVPRADGILMRSPNDQRALTTFYLKHRHLCALDHEQQIFACLAGHNPLTSLRYQPLPLHHNITGSQPSIIHLNGRSKRYKKQVLQELINVDSPVNTLT</sequence>
<dbReference type="Pfam" id="PF25342">
    <property type="entry name" value="GT_PLOD"/>
    <property type="match status" value="1"/>
</dbReference>
<accession>A0A6C0BPK8</accession>
<reference evidence="2" key="1">
    <citation type="journal article" date="2020" name="Nature">
        <title>Giant virus diversity and host interactions through global metagenomics.</title>
        <authorList>
            <person name="Schulz F."/>
            <person name="Roux S."/>
            <person name="Paez-Espino D."/>
            <person name="Jungbluth S."/>
            <person name="Walsh D.A."/>
            <person name="Denef V.J."/>
            <person name="McMahon K.D."/>
            <person name="Konstantinidis K.T."/>
            <person name="Eloe-Fadrosh E.A."/>
            <person name="Kyrpides N.C."/>
            <person name="Woyke T."/>
        </authorList>
    </citation>
    <scope>NUCLEOTIDE SEQUENCE</scope>
    <source>
        <strain evidence="2">GVMAG-M-3300018080-19</strain>
    </source>
</reference>
<evidence type="ECO:0000259" key="1">
    <source>
        <dbReference type="Pfam" id="PF25342"/>
    </source>
</evidence>
<organism evidence="2">
    <name type="scientific">viral metagenome</name>
    <dbReference type="NCBI Taxonomy" id="1070528"/>
    <lineage>
        <taxon>unclassified sequences</taxon>
        <taxon>metagenomes</taxon>
        <taxon>organismal metagenomes</taxon>
    </lineage>
</organism>
<dbReference type="EMBL" id="MN739207">
    <property type="protein sequence ID" value="QHS93574.1"/>
    <property type="molecule type" value="Genomic_DNA"/>
</dbReference>
<feature type="domain" description="PLOD1-3-like GT" evidence="1">
    <location>
        <begin position="18"/>
        <end position="227"/>
    </location>
</feature>